<dbReference type="AlphaFoldDB" id="B4Q8P4"/>
<evidence type="ECO:0000313" key="2">
    <source>
        <dbReference type="EMBL" id="EDX04459.1"/>
    </source>
</evidence>
<evidence type="ECO:0000256" key="1">
    <source>
        <dbReference type="SAM" id="MobiDB-lite"/>
    </source>
</evidence>
<dbReference type="EMBL" id="CM000361">
    <property type="protein sequence ID" value="EDX04459.1"/>
    <property type="molecule type" value="Genomic_DNA"/>
</dbReference>
<feature type="region of interest" description="Disordered" evidence="1">
    <location>
        <begin position="32"/>
        <end position="51"/>
    </location>
</feature>
<name>B4Q8P4_DROSI</name>
<evidence type="ECO:0000313" key="3">
    <source>
        <dbReference type="Proteomes" id="UP000000304"/>
    </source>
</evidence>
<accession>B4Q8P4</accession>
<dbReference type="Proteomes" id="UP000000304">
    <property type="component" value="Chromosome 2L"/>
</dbReference>
<dbReference type="HOGENOM" id="CLU_2443197_0_0_1"/>
<dbReference type="PhylomeDB" id="B4Q8P4"/>
<protein>
    <submittedName>
        <fullName evidence="2">GD22303</fullName>
    </submittedName>
</protein>
<dbReference type="OrthoDB" id="6138650at2759"/>
<gene>
    <name evidence="2" type="primary">Dsim\GD22303</name>
    <name evidence="2" type="ORF">Dsim_GD22303</name>
</gene>
<proteinExistence type="predicted"/>
<reference evidence="2 3" key="1">
    <citation type="journal article" date="2007" name="Nature">
        <title>Evolution of genes and genomes on the Drosophila phylogeny.</title>
        <authorList>
            <consortium name="Drosophila 12 Genomes Consortium"/>
            <person name="Clark A.G."/>
            <person name="Eisen M.B."/>
            <person name="Smith D.R."/>
            <person name="Bergman C.M."/>
            <person name="Oliver B."/>
            <person name="Markow T.A."/>
            <person name="Kaufman T.C."/>
            <person name="Kellis M."/>
            <person name="Gelbart W."/>
            <person name="Iyer V.N."/>
            <person name="Pollard D.A."/>
            <person name="Sackton T.B."/>
            <person name="Larracuente A.M."/>
            <person name="Singh N.D."/>
            <person name="Abad J.P."/>
            <person name="Abt D.N."/>
            <person name="Adryan B."/>
            <person name="Aguade M."/>
            <person name="Akashi H."/>
            <person name="Anderson W.W."/>
            <person name="Aquadro C.F."/>
            <person name="Ardell D.H."/>
            <person name="Arguello R."/>
            <person name="Artieri C.G."/>
            <person name="Barbash D.A."/>
            <person name="Barker D."/>
            <person name="Barsanti P."/>
            <person name="Batterham P."/>
            <person name="Batzoglou S."/>
            <person name="Begun D."/>
            <person name="Bhutkar A."/>
            <person name="Blanco E."/>
            <person name="Bosak S.A."/>
            <person name="Bradley R.K."/>
            <person name="Brand A.D."/>
            <person name="Brent M.R."/>
            <person name="Brooks A.N."/>
            <person name="Brown R.H."/>
            <person name="Butlin R.K."/>
            <person name="Caggese C."/>
            <person name="Calvi B.R."/>
            <person name="Bernardo de Carvalho A."/>
            <person name="Caspi A."/>
            <person name="Castrezana S."/>
            <person name="Celniker S.E."/>
            <person name="Chang J.L."/>
            <person name="Chapple C."/>
            <person name="Chatterji S."/>
            <person name="Chinwalla A."/>
            <person name="Civetta A."/>
            <person name="Clifton S.W."/>
            <person name="Comeron J.M."/>
            <person name="Costello J.C."/>
            <person name="Coyne J.A."/>
            <person name="Daub J."/>
            <person name="David R.G."/>
            <person name="Delcher A.L."/>
            <person name="Delehaunty K."/>
            <person name="Do C.B."/>
            <person name="Ebling H."/>
            <person name="Edwards K."/>
            <person name="Eickbush T."/>
            <person name="Evans J.D."/>
            <person name="Filipski A."/>
            <person name="Findeiss S."/>
            <person name="Freyhult E."/>
            <person name="Fulton L."/>
            <person name="Fulton R."/>
            <person name="Garcia A.C."/>
            <person name="Gardiner A."/>
            <person name="Garfield D.A."/>
            <person name="Garvin B.E."/>
            <person name="Gibson G."/>
            <person name="Gilbert D."/>
            <person name="Gnerre S."/>
            <person name="Godfrey J."/>
            <person name="Good R."/>
            <person name="Gotea V."/>
            <person name="Gravely B."/>
            <person name="Greenberg A.J."/>
            <person name="Griffiths-Jones S."/>
            <person name="Gross S."/>
            <person name="Guigo R."/>
            <person name="Gustafson E.A."/>
            <person name="Haerty W."/>
            <person name="Hahn M.W."/>
            <person name="Halligan D.L."/>
            <person name="Halpern A.L."/>
            <person name="Halter G.M."/>
            <person name="Han M.V."/>
            <person name="Heger A."/>
            <person name="Hillier L."/>
            <person name="Hinrichs A.S."/>
            <person name="Holmes I."/>
            <person name="Hoskins R.A."/>
            <person name="Hubisz M.J."/>
            <person name="Hultmark D."/>
            <person name="Huntley M.A."/>
            <person name="Jaffe D.B."/>
            <person name="Jagadeeshan S."/>
            <person name="Jeck W.R."/>
            <person name="Johnson J."/>
            <person name="Jones C.D."/>
            <person name="Jordan W.C."/>
            <person name="Karpen G.H."/>
            <person name="Kataoka E."/>
            <person name="Keightley P.D."/>
            <person name="Kheradpour P."/>
            <person name="Kirkness E.F."/>
            <person name="Koerich L.B."/>
            <person name="Kristiansen K."/>
            <person name="Kudrna D."/>
            <person name="Kulathinal R.J."/>
            <person name="Kumar S."/>
            <person name="Kwok R."/>
            <person name="Lander E."/>
            <person name="Langley C.H."/>
            <person name="Lapoint R."/>
            <person name="Lazzaro B.P."/>
            <person name="Lee S.J."/>
            <person name="Levesque L."/>
            <person name="Li R."/>
            <person name="Lin C.F."/>
            <person name="Lin M.F."/>
            <person name="Lindblad-Toh K."/>
            <person name="Llopart A."/>
            <person name="Long M."/>
            <person name="Low L."/>
            <person name="Lozovsky E."/>
            <person name="Lu J."/>
            <person name="Luo M."/>
            <person name="Machado C.A."/>
            <person name="Makalowski W."/>
            <person name="Marzo M."/>
            <person name="Matsuda M."/>
            <person name="Matzkin L."/>
            <person name="McAllister B."/>
            <person name="McBride C.S."/>
            <person name="McKernan B."/>
            <person name="McKernan K."/>
            <person name="Mendez-Lago M."/>
            <person name="Minx P."/>
            <person name="Mollenhauer M.U."/>
            <person name="Montooth K."/>
            <person name="Mount S.M."/>
            <person name="Mu X."/>
            <person name="Myers E."/>
            <person name="Negre B."/>
            <person name="Newfeld S."/>
            <person name="Nielsen R."/>
            <person name="Noor M.A."/>
            <person name="O'Grady P."/>
            <person name="Pachter L."/>
            <person name="Papaceit M."/>
            <person name="Parisi M.J."/>
            <person name="Parisi M."/>
            <person name="Parts L."/>
            <person name="Pedersen J.S."/>
            <person name="Pesole G."/>
            <person name="Phillippy A.M."/>
            <person name="Ponting C.P."/>
            <person name="Pop M."/>
            <person name="Porcelli D."/>
            <person name="Powell J.R."/>
            <person name="Prohaska S."/>
            <person name="Pruitt K."/>
            <person name="Puig M."/>
            <person name="Quesneville H."/>
            <person name="Ram K.R."/>
            <person name="Rand D."/>
            <person name="Rasmussen M.D."/>
            <person name="Reed L.K."/>
            <person name="Reenan R."/>
            <person name="Reily A."/>
            <person name="Remington K.A."/>
            <person name="Rieger T.T."/>
            <person name="Ritchie M.G."/>
            <person name="Robin C."/>
            <person name="Rogers Y.H."/>
            <person name="Rohde C."/>
            <person name="Rozas J."/>
            <person name="Rubenfield M.J."/>
            <person name="Ruiz A."/>
            <person name="Russo S."/>
            <person name="Salzberg S.L."/>
            <person name="Sanchez-Gracia A."/>
            <person name="Saranga D.J."/>
            <person name="Sato H."/>
            <person name="Schaeffer S.W."/>
            <person name="Schatz M.C."/>
            <person name="Schlenke T."/>
            <person name="Schwartz R."/>
            <person name="Segarra C."/>
            <person name="Singh R.S."/>
            <person name="Sirot L."/>
            <person name="Sirota M."/>
            <person name="Sisneros N.B."/>
            <person name="Smith C.D."/>
            <person name="Smith T.F."/>
            <person name="Spieth J."/>
            <person name="Stage D.E."/>
            <person name="Stark A."/>
            <person name="Stephan W."/>
            <person name="Strausberg R.L."/>
            <person name="Strempel S."/>
            <person name="Sturgill D."/>
            <person name="Sutton G."/>
            <person name="Sutton G.G."/>
            <person name="Tao W."/>
            <person name="Teichmann S."/>
            <person name="Tobari Y.N."/>
            <person name="Tomimura Y."/>
            <person name="Tsolas J.M."/>
            <person name="Valente V.L."/>
            <person name="Venter E."/>
            <person name="Venter J.C."/>
            <person name="Vicario S."/>
            <person name="Vieira F.G."/>
            <person name="Vilella A.J."/>
            <person name="Villasante A."/>
            <person name="Walenz B."/>
            <person name="Wang J."/>
            <person name="Wasserman M."/>
            <person name="Watts T."/>
            <person name="Wilson D."/>
            <person name="Wilson R.K."/>
            <person name="Wing R.A."/>
            <person name="Wolfner M.F."/>
            <person name="Wong A."/>
            <person name="Wong G.K."/>
            <person name="Wu C.I."/>
            <person name="Wu G."/>
            <person name="Yamamoto D."/>
            <person name="Yang H.P."/>
            <person name="Yang S.P."/>
            <person name="Yorke J.A."/>
            <person name="Yoshida K."/>
            <person name="Zdobnov E."/>
            <person name="Zhang P."/>
            <person name="Zhang Y."/>
            <person name="Zimin A.V."/>
            <person name="Baldwin J."/>
            <person name="Abdouelleil A."/>
            <person name="Abdulkadir J."/>
            <person name="Abebe A."/>
            <person name="Abera B."/>
            <person name="Abreu J."/>
            <person name="Acer S.C."/>
            <person name="Aftuck L."/>
            <person name="Alexander A."/>
            <person name="An P."/>
            <person name="Anderson E."/>
            <person name="Anderson S."/>
            <person name="Arachi H."/>
            <person name="Azer M."/>
            <person name="Bachantsang P."/>
            <person name="Barry A."/>
            <person name="Bayul T."/>
            <person name="Berlin A."/>
            <person name="Bessette D."/>
            <person name="Bloom T."/>
            <person name="Blye J."/>
            <person name="Boguslavskiy L."/>
            <person name="Bonnet C."/>
            <person name="Boukhgalter B."/>
            <person name="Bourzgui I."/>
            <person name="Brown A."/>
            <person name="Cahill P."/>
            <person name="Channer S."/>
            <person name="Cheshatsang Y."/>
            <person name="Chuda L."/>
            <person name="Citroen M."/>
            <person name="Collymore A."/>
            <person name="Cooke P."/>
            <person name="Costello M."/>
            <person name="D'Aco K."/>
            <person name="Daza R."/>
            <person name="De Haan G."/>
            <person name="DeGray S."/>
            <person name="DeMaso C."/>
            <person name="Dhargay N."/>
            <person name="Dooley K."/>
            <person name="Dooley E."/>
            <person name="Doricent M."/>
            <person name="Dorje P."/>
            <person name="Dorjee K."/>
            <person name="Dupes A."/>
            <person name="Elong R."/>
            <person name="Falk J."/>
            <person name="Farina A."/>
            <person name="Faro S."/>
            <person name="Ferguson D."/>
            <person name="Fisher S."/>
            <person name="Foley C.D."/>
            <person name="Franke A."/>
            <person name="Friedrich D."/>
            <person name="Gadbois L."/>
            <person name="Gearin G."/>
            <person name="Gearin C.R."/>
            <person name="Giannoukos G."/>
            <person name="Goode T."/>
            <person name="Graham J."/>
            <person name="Grandbois E."/>
            <person name="Grewal S."/>
            <person name="Gyaltsen K."/>
            <person name="Hafez N."/>
            <person name="Hagos B."/>
            <person name="Hall J."/>
            <person name="Henson C."/>
            <person name="Hollinger A."/>
            <person name="Honan T."/>
            <person name="Huard M.D."/>
            <person name="Hughes L."/>
            <person name="Hurhula B."/>
            <person name="Husby M.E."/>
            <person name="Kamat A."/>
            <person name="Kanga B."/>
            <person name="Kashin S."/>
            <person name="Khazanovich D."/>
            <person name="Kisner P."/>
            <person name="Lance K."/>
            <person name="Lara M."/>
            <person name="Lee W."/>
            <person name="Lennon N."/>
            <person name="Letendre F."/>
            <person name="LeVine R."/>
            <person name="Lipovsky A."/>
            <person name="Liu X."/>
            <person name="Liu J."/>
            <person name="Liu S."/>
            <person name="Lokyitsang T."/>
            <person name="Lokyitsang Y."/>
            <person name="Lubonja R."/>
            <person name="Lui A."/>
            <person name="MacDonald P."/>
            <person name="Magnisalis V."/>
            <person name="Maru K."/>
            <person name="Matthews C."/>
            <person name="McCusker W."/>
            <person name="McDonough S."/>
            <person name="Mehta T."/>
            <person name="Meldrim J."/>
            <person name="Meneus L."/>
            <person name="Mihai O."/>
            <person name="Mihalev A."/>
            <person name="Mihova T."/>
            <person name="Mittelman R."/>
            <person name="Mlenga V."/>
            <person name="Montmayeur A."/>
            <person name="Mulrain L."/>
            <person name="Navidi A."/>
            <person name="Naylor J."/>
            <person name="Negash T."/>
            <person name="Nguyen T."/>
            <person name="Nguyen N."/>
            <person name="Nicol R."/>
            <person name="Norbu C."/>
            <person name="Norbu N."/>
            <person name="Novod N."/>
            <person name="O'Neill B."/>
            <person name="Osman S."/>
            <person name="Markiewicz E."/>
            <person name="Oyono O.L."/>
            <person name="Patti C."/>
            <person name="Phunkhang P."/>
            <person name="Pierre F."/>
            <person name="Priest M."/>
            <person name="Raghuraman S."/>
            <person name="Rege F."/>
            <person name="Reyes R."/>
            <person name="Rise C."/>
            <person name="Rogov P."/>
            <person name="Ross K."/>
            <person name="Ryan E."/>
            <person name="Settipalli S."/>
            <person name="Shea T."/>
            <person name="Sherpa N."/>
            <person name="Shi L."/>
            <person name="Shih D."/>
            <person name="Sparrow T."/>
            <person name="Spaulding J."/>
            <person name="Stalker J."/>
            <person name="Stange-Thomann N."/>
            <person name="Stavropoulos S."/>
            <person name="Stone C."/>
            <person name="Strader C."/>
            <person name="Tesfaye S."/>
            <person name="Thomson T."/>
            <person name="Thoulutsang Y."/>
            <person name="Thoulutsang D."/>
            <person name="Topham K."/>
            <person name="Topping I."/>
            <person name="Tsamla T."/>
            <person name="Vassiliev H."/>
            <person name="Vo A."/>
            <person name="Wangchuk T."/>
            <person name="Wangdi T."/>
            <person name="Weiand M."/>
            <person name="Wilkinson J."/>
            <person name="Wilson A."/>
            <person name="Yadav S."/>
            <person name="Young G."/>
            <person name="Yu Q."/>
            <person name="Zembek L."/>
            <person name="Zhong D."/>
            <person name="Zimmer A."/>
            <person name="Zwirko Z."/>
            <person name="Jaffe D.B."/>
            <person name="Alvarez P."/>
            <person name="Brockman W."/>
            <person name="Butler J."/>
            <person name="Chin C."/>
            <person name="Gnerre S."/>
            <person name="Grabherr M."/>
            <person name="Kleber M."/>
            <person name="Mauceli E."/>
            <person name="MacCallum I."/>
        </authorList>
    </citation>
    <scope>NUCLEOTIDE SEQUENCE [LARGE SCALE GENOMIC DNA]</scope>
    <source>
        <strain evidence="3">white501</strain>
    </source>
</reference>
<organism evidence="2 3">
    <name type="scientific">Drosophila simulans</name>
    <name type="common">Fruit fly</name>
    <dbReference type="NCBI Taxonomy" id="7240"/>
    <lineage>
        <taxon>Eukaryota</taxon>
        <taxon>Metazoa</taxon>
        <taxon>Ecdysozoa</taxon>
        <taxon>Arthropoda</taxon>
        <taxon>Hexapoda</taxon>
        <taxon>Insecta</taxon>
        <taxon>Pterygota</taxon>
        <taxon>Neoptera</taxon>
        <taxon>Endopterygota</taxon>
        <taxon>Diptera</taxon>
        <taxon>Brachycera</taxon>
        <taxon>Muscomorpha</taxon>
        <taxon>Ephydroidea</taxon>
        <taxon>Drosophilidae</taxon>
        <taxon>Drosophila</taxon>
        <taxon>Sophophora</taxon>
    </lineage>
</organism>
<keyword evidence="3" id="KW-1185">Reference proteome</keyword>
<feature type="compositionally biased region" description="Polar residues" evidence="1">
    <location>
        <begin position="33"/>
        <end position="43"/>
    </location>
</feature>
<sequence length="90" mass="9956">MEVNVATGCTSNSSSIECHQACDFDNFGRSISPPGQSYSTPKGNRNAARSGKTRYEVTMRLGANLTGYYRHADREQLSGVMERQVSLRYS</sequence>